<dbReference type="EMBL" id="VBOU01000046">
    <property type="protein sequence ID" value="TMQ54988.1"/>
    <property type="molecule type" value="Genomic_DNA"/>
</dbReference>
<dbReference type="AlphaFoldDB" id="A0A538SUC5"/>
<gene>
    <name evidence="2" type="ORF">E6K74_04525</name>
</gene>
<dbReference type="PANTHER" id="PTHR46580">
    <property type="entry name" value="SENSOR KINASE-RELATED"/>
    <property type="match status" value="1"/>
</dbReference>
<evidence type="ECO:0000313" key="3">
    <source>
        <dbReference type="Proteomes" id="UP000319829"/>
    </source>
</evidence>
<dbReference type="InterPro" id="IPR013517">
    <property type="entry name" value="FG-GAP"/>
</dbReference>
<evidence type="ECO:0000256" key="1">
    <source>
        <dbReference type="ARBA" id="ARBA00022729"/>
    </source>
</evidence>
<dbReference type="Gene3D" id="2.60.40.4070">
    <property type="match status" value="1"/>
</dbReference>
<evidence type="ECO:0000313" key="2">
    <source>
        <dbReference type="EMBL" id="TMQ54988.1"/>
    </source>
</evidence>
<protein>
    <recommendedName>
        <fullName evidence="4">T9SS type A sorting domain-containing protein</fullName>
    </recommendedName>
</protein>
<comment type="caution">
    <text evidence="2">The sequence shown here is derived from an EMBL/GenBank/DDBJ whole genome shotgun (WGS) entry which is preliminary data.</text>
</comment>
<accession>A0A538SUC5</accession>
<reference evidence="2 3" key="1">
    <citation type="journal article" date="2019" name="Nat. Microbiol.">
        <title>Mediterranean grassland soil C-N compound turnover is dependent on rainfall and depth, and is mediated by genomically divergent microorganisms.</title>
        <authorList>
            <person name="Diamond S."/>
            <person name="Andeer P.F."/>
            <person name="Li Z."/>
            <person name="Crits-Christoph A."/>
            <person name="Burstein D."/>
            <person name="Anantharaman K."/>
            <person name="Lane K.R."/>
            <person name="Thomas B.C."/>
            <person name="Pan C."/>
            <person name="Northen T.R."/>
            <person name="Banfield J.F."/>
        </authorList>
    </citation>
    <scope>NUCLEOTIDE SEQUENCE [LARGE SCALE GENOMIC DNA]</scope>
    <source>
        <strain evidence="2">WS_4</strain>
    </source>
</reference>
<dbReference type="Proteomes" id="UP000319829">
    <property type="component" value="Unassembled WGS sequence"/>
</dbReference>
<name>A0A538SUC5_UNCEI</name>
<dbReference type="SUPFAM" id="SSF69318">
    <property type="entry name" value="Integrin alpha N-terminal domain"/>
    <property type="match status" value="2"/>
</dbReference>
<dbReference type="Gene3D" id="2.130.10.130">
    <property type="entry name" value="Integrin alpha, N-terminal"/>
    <property type="match status" value="2"/>
</dbReference>
<dbReference type="InterPro" id="IPR028994">
    <property type="entry name" value="Integrin_alpha_N"/>
</dbReference>
<sequence length="571" mass="58540">MRCRSHHRHPSSIAVGLGDLNKDGLLDVIIAHEDETAVSVFLGRGNGELAPAVAYPVGSRQSAIVVVDLNRDGNLDVAVANQGASASILLGKGDGTLLPPINYATGGGPSAILSADLNRDGILDLVTSNRQSGTVSILLGAGDGSFAPKPDAPAGSQPSALALGDFNLDGREDIMVTNAIPGAFAPSLTVLQGLGNGNFTEPQLITIPAPGFPLSISSADWNWDGAMDLAVADFSNLTIRMLSGRGDGTFTPLATLTGMSVPPAPFTIAASDMNGDGNTDLAAVLDNGGSVGAIFGDGAGGFASPVPFPGSDFGTNAIAIGDMNSDGRPDVVAAGSGVVGVLLNHFAPGIAPVEARAFVLGGNRTVPAGAGTGNLCVRVEPVDRSYTNDQVDLASFTLRSEGTGSVSEIHSVATRRNVDGDTDGNGVSEVAAFFSRPDLAALFDKLHGRTTAPAQLTGSLTDARAFCTDVTLNVVGTGGPRQIAAFAPNPLNPQSKLTFATGREGPARALLFDIQGRLIRTLLDTPRLAAGPHDYSFDGKDDRGRSLSSGVYFYRVRSVEGVFDGQIVILK</sequence>
<proteinExistence type="predicted"/>
<dbReference type="Gene3D" id="2.30.30.100">
    <property type="match status" value="1"/>
</dbReference>
<organism evidence="2 3">
    <name type="scientific">Eiseniibacteriota bacterium</name>
    <dbReference type="NCBI Taxonomy" id="2212470"/>
    <lineage>
        <taxon>Bacteria</taxon>
        <taxon>Candidatus Eiseniibacteriota</taxon>
    </lineage>
</organism>
<keyword evidence="1" id="KW-0732">Signal</keyword>
<evidence type="ECO:0008006" key="4">
    <source>
        <dbReference type="Google" id="ProtNLM"/>
    </source>
</evidence>
<dbReference type="Pfam" id="PF13517">
    <property type="entry name" value="FG-GAP_3"/>
    <property type="match status" value="4"/>
</dbReference>